<organism evidence="2 3">
    <name type="scientific">Algoriphagus confluentis</name>
    <dbReference type="NCBI Taxonomy" id="1697556"/>
    <lineage>
        <taxon>Bacteria</taxon>
        <taxon>Pseudomonadati</taxon>
        <taxon>Bacteroidota</taxon>
        <taxon>Cytophagia</taxon>
        <taxon>Cytophagales</taxon>
        <taxon>Cyclobacteriaceae</taxon>
        <taxon>Algoriphagus</taxon>
    </lineage>
</organism>
<evidence type="ECO:0008006" key="4">
    <source>
        <dbReference type="Google" id="ProtNLM"/>
    </source>
</evidence>
<evidence type="ECO:0000313" key="2">
    <source>
        <dbReference type="EMBL" id="GMQ30751.1"/>
    </source>
</evidence>
<evidence type="ECO:0000256" key="1">
    <source>
        <dbReference type="SAM" id="Phobius"/>
    </source>
</evidence>
<dbReference type="InterPro" id="IPR005134">
    <property type="entry name" value="UPF0114"/>
</dbReference>
<feature type="transmembrane region" description="Helical" evidence="1">
    <location>
        <begin position="101"/>
        <end position="119"/>
    </location>
</feature>
<dbReference type="EMBL" id="BTPD01000012">
    <property type="protein sequence ID" value="GMQ30751.1"/>
    <property type="molecule type" value="Genomic_DNA"/>
</dbReference>
<keyword evidence="3" id="KW-1185">Reference proteome</keyword>
<dbReference type="Proteomes" id="UP001338309">
    <property type="component" value="Unassembled WGS sequence"/>
</dbReference>
<feature type="transmembrane region" description="Helical" evidence="1">
    <location>
        <begin position="57"/>
        <end position="76"/>
    </location>
</feature>
<evidence type="ECO:0000313" key="3">
    <source>
        <dbReference type="Proteomes" id="UP001338309"/>
    </source>
</evidence>
<keyword evidence="1" id="KW-0472">Membrane</keyword>
<keyword evidence="1" id="KW-0812">Transmembrane</keyword>
<accession>A0ABQ6PSY4</accession>
<dbReference type="RefSeq" id="WP_338225456.1">
    <property type="nucleotide sequence ID" value="NZ_BTPD01000012.1"/>
</dbReference>
<feature type="transmembrane region" description="Helical" evidence="1">
    <location>
        <begin position="125"/>
        <end position="142"/>
    </location>
</feature>
<keyword evidence="1" id="KW-1133">Transmembrane helix</keyword>
<gene>
    <name evidence="2" type="ORF">Aconfl_33940</name>
</gene>
<sequence length="148" mass="16962">MIKAYQWTVLVISLTMFVNFLFTAGLGVYKTVHAFSIFWIGGPQAKPGLEIIESLDLFLVALVFLILSLGFMKLFYPEFSFLKKINLSWLVIQDFYQLKQLTWNAILLTLLITFCTQVLKSNSVLDWPMLIIPGAVFLFSLSSKMLKH</sequence>
<reference evidence="2 3" key="1">
    <citation type="submission" date="2023-08" db="EMBL/GenBank/DDBJ databases">
        <title>Draft genome sequence of Algoriphagus confluentis.</title>
        <authorList>
            <person name="Takatani N."/>
            <person name="Hosokawa M."/>
            <person name="Sawabe T."/>
        </authorList>
    </citation>
    <scope>NUCLEOTIDE SEQUENCE [LARGE SCALE GENOMIC DNA]</scope>
    <source>
        <strain evidence="2 3">NBRC 111222</strain>
    </source>
</reference>
<feature type="transmembrane region" description="Helical" evidence="1">
    <location>
        <begin position="7"/>
        <end position="29"/>
    </location>
</feature>
<name>A0ABQ6PSY4_9BACT</name>
<comment type="caution">
    <text evidence="2">The sequence shown here is derived from an EMBL/GenBank/DDBJ whole genome shotgun (WGS) entry which is preliminary data.</text>
</comment>
<proteinExistence type="predicted"/>
<dbReference type="Pfam" id="PF03350">
    <property type="entry name" value="UPF0114"/>
    <property type="match status" value="1"/>
</dbReference>
<protein>
    <recommendedName>
        <fullName evidence="4">YqhA family protein</fullName>
    </recommendedName>
</protein>